<dbReference type="AlphaFoldDB" id="A0A964TFA5"/>
<reference evidence="5" key="1">
    <citation type="submission" date="2020-01" db="EMBL/GenBank/DDBJ databases">
        <title>Muricauda ochracea sp. nov., isolated from a tidal flat of Garorim bay in Korea.</title>
        <authorList>
            <person name="Kim D."/>
            <person name="Yoo Y."/>
            <person name="Kim J.-J."/>
        </authorList>
    </citation>
    <scope>NUCLEOTIDE SEQUENCE</scope>
    <source>
        <strain evidence="5">JGD-17</strain>
    </source>
</reference>
<accession>A0A964TFA5</accession>
<proteinExistence type="predicted"/>
<dbReference type="InterPro" id="IPR044925">
    <property type="entry name" value="His-Me_finger_sf"/>
</dbReference>
<organism evidence="5 6">
    <name type="scientific">Flagellimonas ochracea</name>
    <dbReference type="NCBI Taxonomy" id="2696472"/>
    <lineage>
        <taxon>Bacteria</taxon>
        <taxon>Pseudomonadati</taxon>
        <taxon>Bacteroidota</taxon>
        <taxon>Flavobacteriia</taxon>
        <taxon>Flavobacteriales</taxon>
        <taxon>Flavobacteriaceae</taxon>
        <taxon>Flagellimonas</taxon>
    </lineage>
</organism>
<dbReference type="InterPro" id="IPR020821">
    <property type="entry name" value="ENPP1-3/EXOG-like_nuc-like"/>
</dbReference>
<feature type="active site" description="Proton acceptor" evidence="1">
    <location>
        <position position="110"/>
    </location>
</feature>
<dbReference type="GO" id="GO:0016787">
    <property type="term" value="F:hydrolase activity"/>
    <property type="evidence" value="ECO:0007669"/>
    <property type="project" value="InterPro"/>
</dbReference>
<comment type="caution">
    <text evidence="5">The sequence shown here is derived from an EMBL/GenBank/DDBJ whole genome shotgun (WGS) entry which is preliminary data.</text>
</comment>
<dbReference type="PANTHER" id="PTHR13966">
    <property type="entry name" value="ENDONUCLEASE RELATED"/>
    <property type="match status" value="1"/>
</dbReference>
<protein>
    <recommendedName>
        <fullName evidence="7">Endonuclease G</fullName>
    </recommendedName>
</protein>
<feature type="domain" description="DNA/RNA non-specific endonuclease/pyrophosphatase/phosphodiesterase" evidence="4">
    <location>
        <begin position="39"/>
        <end position="282"/>
    </location>
</feature>
<sequence>MSYSPAFLKSDIVPFPTLNENQRNSFNEENLDVNDYLLSYDNFSLLHNPFRKFPFYTATNIDGKLIKEIKRKELFDGNGDKWTKDSRIPDNHQFGTELYSAEKSDFDRGHMTKREDVQWGIDIESAKKAAESTFFYTNAIPQHKKLNRGIWLKLENYILHHETISKNLKIILFTGPVLRNQDPEFVTPINGMPIKLPTLFWKVIYYENSENELMRVSFITNQQDILEKNRVIKPIIVRTVDRLPEKSQHNFQKFKAAETYQTDVSLIESLTNLTFHKAIEIFKEKRPVRLIEQSTNVRGLTDTVIIKNITL</sequence>
<name>A0A964TFA5_9FLAO</name>
<evidence type="ECO:0000259" key="4">
    <source>
        <dbReference type="SMART" id="SM00892"/>
    </source>
</evidence>
<dbReference type="Pfam" id="PF01223">
    <property type="entry name" value="Endonuclease_NS"/>
    <property type="match status" value="1"/>
</dbReference>
<evidence type="ECO:0000256" key="1">
    <source>
        <dbReference type="PIRSR" id="PIRSR640255-1"/>
    </source>
</evidence>
<dbReference type="InterPro" id="IPR044929">
    <property type="entry name" value="DNA/RNA_non-sp_Endonuclease_sf"/>
</dbReference>
<feature type="binding site" evidence="2">
    <location>
        <position position="147"/>
    </location>
    <ligand>
        <name>Mg(2+)</name>
        <dbReference type="ChEBI" id="CHEBI:18420"/>
        <note>catalytic</note>
    </ligand>
</feature>
<evidence type="ECO:0000256" key="2">
    <source>
        <dbReference type="PIRSR" id="PIRSR640255-2"/>
    </source>
</evidence>
<dbReference type="RefSeq" id="WP_166524548.1">
    <property type="nucleotide sequence ID" value="NZ_JAAABI010000006.1"/>
</dbReference>
<dbReference type="GO" id="GO:0003676">
    <property type="term" value="F:nucleic acid binding"/>
    <property type="evidence" value="ECO:0007669"/>
    <property type="project" value="InterPro"/>
</dbReference>
<keyword evidence="6" id="KW-1185">Reference proteome</keyword>
<dbReference type="SUPFAM" id="SSF54060">
    <property type="entry name" value="His-Me finger endonucleases"/>
    <property type="match status" value="1"/>
</dbReference>
<keyword evidence="2" id="KW-0479">Metal-binding</keyword>
<dbReference type="EMBL" id="JAAABI010000006">
    <property type="protein sequence ID" value="NAY93138.1"/>
    <property type="molecule type" value="Genomic_DNA"/>
</dbReference>
<dbReference type="SMART" id="SM00477">
    <property type="entry name" value="NUC"/>
    <property type="match status" value="1"/>
</dbReference>
<dbReference type="Gene3D" id="3.40.570.10">
    <property type="entry name" value="Extracellular Endonuclease, subunit A"/>
    <property type="match status" value="1"/>
</dbReference>
<evidence type="ECO:0000313" key="6">
    <source>
        <dbReference type="Proteomes" id="UP000667650"/>
    </source>
</evidence>
<dbReference type="GO" id="GO:0004519">
    <property type="term" value="F:endonuclease activity"/>
    <property type="evidence" value="ECO:0007669"/>
    <property type="project" value="TreeGrafter"/>
</dbReference>
<dbReference type="InterPro" id="IPR040255">
    <property type="entry name" value="Non-specific_endonuclease"/>
</dbReference>
<evidence type="ECO:0000313" key="5">
    <source>
        <dbReference type="EMBL" id="NAY93138.1"/>
    </source>
</evidence>
<evidence type="ECO:0000259" key="3">
    <source>
        <dbReference type="SMART" id="SM00477"/>
    </source>
</evidence>
<gene>
    <name evidence="5" type="ORF">GTQ34_14575</name>
</gene>
<evidence type="ECO:0008006" key="7">
    <source>
        <dbReference type="Google" id="ProtNLM"/>
    </source>
</evidence>
<dbReference type="InterPro" id="IPR001604">
    <property type="entry name" value="Endo_G_ENPP1-like_dom"/>
</dbReference>
<dbReference type="PANTHER" id="PTHR13966:SF5">
    <property type="entry name" value="ENDONUCLEASE G, MITOCHONDRIAL"/>
    <property type="match status" value="1"/>
</dbReference>
<dbReference type="Proteomes" id="UP000667650">
    <property type="component" value="Unassembled WGS sequence"/>
</dbReference>
<dbReference type="SMART" id="SM00892">
    <property type="entry name" value="Endonuclease_NS"/>
    <property type="match status" value="1"/>
</dbReference>
<feature type="domain" description="ENPP1-3/EXOG-like endonuclease/phosphodiesterase" evidence="3">
    <location>
        <begin position="40"/>
        <end position="243"/>
    </location>
</feature>
<dbReference type="GO" id="GO:0046872">
    <property type="term" value="F:metal ion binding"/>
    <property type="evidence" value="ECO:0007669"/>
    <property type="project" value="UniProtKB-KW"/>
</dbReference>